<name>A0ABW0W0U2_9BACL</name>
<dbReference type="InterPro" id="IPR036582">
    <property type="entry name" value="Mao_N_sf"/>
</dbReference>
<dbReference type="InterPro" id="IPR035986">
    <property type="entry name" value="PKD_dom_sf"/>
</dbReference>
<dbReference type="SUPFAM" id="SSF55383">
    <property type="entry name" value="Copper amine oxidase, domain N"/>
    <property type="match status" value="1"/>
</dbReference>
<dbReference type="Proteomes" id="UP001596047">
    <property type="component" value="Unassembled WGS sequence"/>
</dbReference>
<dbReference type="Gene3D" id="2.60.40.10">
    <property type="entry name" value="Immunoglobulins"/>
    <property type="match status" value="1"/>
</dbReference>
<evidence type="ECO:0000313" key="2">
    <source>
        <dbReference type="EMBL" id="MFC5651592.1"/>
    </source>
</evidence>
<evidence type="ECO:0000259" key="1">
    <source>
        <dbReference type="Pfam" id="PF07833"/>
    </source>
</evidence>
<keyword evidence="3" id="KW-1185">Reference proteome</keyword>
<comment type="caution">
    <text evidence="2">The sequence shown here is derived from an EMBL/GenBank/DDBJ whole genome shotgun (WGS) entry which is preliminary data.</text>
</comment>
<evidence type="ECO:0000313" key="3">
    <source>
        <dbReference type="Proteomes" id="UP001596047"/>
    </source>
</evidence>
<feature type="domain" description="Copper amine oxidase-like N-terminal" evidence="1">
    <location>
        <begin position="52"/>
        <end position="150"/>
    </location>
</feature>
<dbReference type="RefSeq" id="WP_379190229.1">
    <property type="nucleotide sequence ID" value="NZ_JBHSOW010000080.1"/>
</dbReference>
<accession>A0ABW0W0U2</accession>
<gene>
    <name evidence="2" type="ORF">ACFPYJ_21225</name>
</gene>
<dbReference type="InterPro" id="IPR013783">
    <property type="entry name" value="Ig-like_fold"/>
</dbReference>
<proteinExistence type="predicted"/>
<protein>
    <submittedName>
        <fullName evidence="2">Stalk domain-containing protein</fullName>
    </submittedName>
</protein>
<reference evidence="3" key="1">
    <citation type="journal article" date="2019" name="Int. J. Syst. Evol. Microbiol.">
        <title>The Global Catalogue of Microorganisms (GCM) 10K type strain sequencing project: providing services to taxonomists for standard genome sequencing and annotation.</title>
        <authorList>
            <consortium name="The Broad Institute Genomics Platform"/>
            <consortium name="The Broad Institute Genome Sequencing Center for Infectious Disease"/>
            <person name="Wu L."/>
            <person name="Ma J."/>
        </authorList>
    </citation>
    <scope>NUCLEOTIDE SEQUENCE [LARGE SCALE GENOMIC DNA]</scope>
    <source>
        <strain evidence="3">CGMCC 1.3240</strain>
    </source>
</reference>
<dbReference type="Gene3D" id="3.30.457.10">
    <property type="entry name" value="Copper amine oxidase-like, N-terminal domain"/>
    <property type="match status" value="1"/>
</dbReference>
<dbReference type="EMBL" id="JBHSOW010000080">
    <property type="protein sequence ID" value="MFC5651592.1"/>
    <property type="molecule type" value="Genomic_DNA"/>
</dbReference>
<dbReference type="InterPro" id="IPR012854">
    <property type="entry name" value="Cu_amine_oxidase-like_N"/>
</dbReference>
<dbReference type="Pfam" id="PF07833">
    <property type="entry name" value="Cu_amine_oxidN1"/>
    <property type="match status" value="1"/>
</dbReference>
<organism evidence="2 3">
    <name type="scientific">Paenibacillus solisilvae</name>
    <dbReference type="NCBI Taxonomy" id="2486751"/>
    <lineage>
        <taxon>Bacteria</taxon>
        <taxon>Bacillati</taxon>
        <taxon>Bacillota</taxon>
        <taxon>Bacilli</taxon>
        <taxon>Bacillales</taxon>
        <taxon>Paenibacillaceae</taxon>
        <taxon>Paenibacillus</taxon>
    </lineage>
</organism>
<dbReference type="SUPFAM" id="SSF49299">
    <property type="entry name" value="PKD domain"/>
    <property type="match status" value="2"/>
</dbReference>
<sequence>MKSLKSLNSLKWLLILSLLLIPLAKFFDQTASAAVGSDQLILTVNTNVMVHNGSVWKAAQPLTAAKGVSFVALKGIAQRYGYTLSYNSATKESIASSSSHVIRFKLGSSIVYFDNKPVKALAPAYVLNNSLMVPLRTWAQLTESSISVSGSKIILTWNVVKLPTANFEIQPKEIYAGETYVTYIDHSTSPNHLPFVDERWEGKMDIFPQPGSYTVTRQVQDASGQWSEPYSVTVQVKAPNQPPVADFSTDKQQYRIGEDITYNDLSYDDENAIVKRTWSGNSKVFFESGDKSVSLEVEDRHGLTHTVTKTITITNEVLYSRDDYSRLFTAIGEKFPIDGASVLKMPALPYKIQNENAQLVRSNSPETLLQEGIAYTAQITGQVRFMIHNLNHIGYPVKIYLLATNHNSTPVNVSTSSFGMGGPDPYVVNTGKLSTIRYLNSLAADPSPKWKTIRPGKTEIIMDDISKVALKQNDVLSAYGDVFSDQDLNYSIVVVAAGKNPVAALPSLSVMERKDVHVRGTFNNANRTIEMNDTLGVEPQRITLGDRTMDTYLDGIDETSGQLELNLGNFGVLYRLKLPHVAPHTLIALNARGGYYTGAFMVNGRVVPVTNSSILKDNSEAAVLYRTGASEESVDIVFTLAAGSNLPLAMMFLPLPGLRW</sequence>